<dbReference type="EnsemblMetazoa" id="XM_038208581.1">
    <property type="protein sequence ID" value="XP_038064509.1"/>
    <property type="gene ID" value="LOC119734940"/>
</dbReference>
<accession>A0A914AM50</accession>
<comment type="subcellular location">
    <subcellularLocation>
        <location evidence="1 10">Golgi apparatus membrane</location>
        <topology evidence="1 10">Multi-pass membrane protein</topology>
    </subcellularLocation>
</comment>
<dbReference type="RefSeq" id="XP_038044956.1">
    <property type="nucleotide sequence ID" value="XM_038189028.1"/>
</dbReference>
<dbReference type="GO" id="GO:0034067">
    <property type="term" value="P:protein localization to Golgi apparatus"/>
    <property type="evidence" value="ECO:0007669"/>
    <property type="project" value="TreeGrafter"/>
</dbReference>
<dbReference type="GO" id="GO:0005802">
    <property type="term" value="C:trans-Golgi network"/>
    <property type="evidence" value="ECO:0007669"/>
    <property type="project" value="TreeGrafter"/>
</dbReference>
<dbReference type="GO" id="GO:0006895">
    <property type="term" value="P:Golgi to endosome transport"/>
    <property type="evidence" value="ECO:0007669"/>
    <property type="project" value="TreeGrafter"/>
</dbReference>
<evidence type="ECO:0000256" key="8">
    <source>
        <dbReference type="ARBA" id="ARBA00023034"/>
    </source>
</evidence>
<comment type="function">
    <text evidence="10">Involved in protein trafficking.</text>
</comment>
<keyword evidence="8 10" id="KW-0333">Golgi apparatus</keyword>
<keyword evidence="6 10" id="KW-0653">Protein transport</keyword>
<dbReference type="InterPro" id="IPR016973">
    <property type="entry name" value="Integral_membrane_SYS1"/>
</dbReference>
<dbReference type="PANTHER" id="PTHR12952">
    <property type="entry name" value="SYS1"/>
    <property type="match status" value="1"/>
</dbReference>
<reference evidence="11" key="1">
    <citation type="submission" date="2022-11" db="UniProtKB">
        <authorList>
            <consortium name="EnsemblMetazoa"/>
        </authorList>
    </citation>
    <scope>IDENTIFICATION</scope>
</reference>
<dbReference type="GO" id="GO:0043001">
    <property type="term" value="P:Golgi to plasma membrane protein transport"/>
    <property type="evidence" value="ECO:0007669"/>
    <property type="project" value="TreeGrafter"/>
</dbReference>
<feature type="transmembrane region" description="Helical" evidence="10">
    <location>
        <begin position="116"/>
        <end position="138"/>
    </location>
</feature>
<proteinExistence type="inferred from homology"/>
<evidence type="ECO:0000313" key="12">
    <source>
        <dbReference type="Proteomes" id="UP000887568"/>
    </source>
</evidence>
<dbReference type="OrthoDB" id="542931at2759"/>
<dbReference type="GeneID" id="119719558"/>
<dbReference type="EnsemblMetazoa" id="XM_038189027.1">
    <property type="protein sequence ID" value="XP_038044955.1"/>
    <property type="gene ID" value="LOC119719558"/>
</dbReference>
<dbReference type="PANTHER" id="PTHR12952:SF0">
    <property type="entry name" value="PROTEIN SYS1 HOMOLOG"/>
    <property type="match status" value="1"/>
</dbReference>
<dbReference type="EnsemblMetazoa" id="XM_038189092.1">
    <property type="protein sequence ID" value="XP_038045020.1"/>
    <property type="gene ID" value="LOC119719610"/>
</dbReference>
<keyword evidence="12" id="KW-1185">Reference proteome</keyword>
<name>A0A914AM50_PATMI</name>
<evidence type="ECO:0000256" key="5">
    <source>
        <dbReference type="ARBA" id="ARBA00022692"/>
    </source>
</evidence>
<dbReference type="AlphaFoldDB" id="A0A914AM50"/>
<sequence length="156" mass="17959">MVGMFRSHVWDPVLLVSQIIAMQCTFYVFYGFWLVFVDLILDNPKILDQVFKYECLEFGSSKGRTIVAVYVLNSLTCALGLWVAVGRAKQCTDFAFTVHLFHLIVCWIYNRQFPHTVSWWLVNIVCIAMMTVLGEFLCMRSEMKAIPLSTVARSDL</sequence>
<evidence type="ECO:0000256" key="1">
    <source>
        <dbReference type="ARBA" id="ARBA00004653"/>
    </source>
</evidence>
<evidence type="ECO:0000256" key="10">
    <source>
        <dbReference type="PIRNR" id="PIRNR031402"/>
    </source>
</evidence>
<evidence type="ECO:0000256" key="7">
    <source>
        <dbReference type="ARBA" id="ARBA00022989"/>
    </source>
</evidence>
<dbReference type="EnsemblMetazoa" id="XM_038189029.1">
    <property type="protein sequence ID" value="XP_038044957.1"/>
    <property type="gene ID" value="LOC119719558"/>
</dbReference>
<dbReference type="RefSeq" id="XP_038045022.1">
    <property type="nucleotide sequence ID" value="XM_038189094.1"/>
</dbReference>
<comment type="similarity">
    <text evidence="2 10">Belongs to the SYS1 family.</text>
</comment>
<keyword evidence="5 10" id="KW-0812">Transmembrane</keyword>
<dbReference type="GO" id="GO:0000139">
    <property type="term" value="C:Golgi membrane"/>
    <property type="evidence" value="ECO:0007669"/>
    <property type="project" value="UniProtKB-SubCell"/>
</dbReference>
<dbReference type="RefSeq" id="XP_038045020.1">
    <property type="nucleotide sequence ID" value="XM_038189092.1"/>
</dbReference>
<dbReference type="RefSeq" id="XP_038045021.1">
    <property type="nucleotide sequence ID" value="XM_038189093.1"/>
</dbReference>
<evidence type="ECO:0000256" key="6">
    <source>
        <dbReference type="ARBA" id="ARBA00022927"/>
    </source>
</evidence>
<dbReference type="EnsemblMetazoa" id="XM_038189093.1">
    <property type="protein sequence ID" value="XP_038045021.1"/>
    <property type="gene ID" value="LOC119719610"/>
</dbReference>
<dbReference type="EnsemblMetazoa" id="XM_038189094.1">
    <property type="protein sequence ID" value="XP_038045022.1"/>
    <property type="gene ID" value="LOC119719610"/>
</dbReference>
<dbReference type="OMA" id="EYEMVGM"/>
<dbReference type="Proteomes" id="UP000887568">
    <property type="component" value="Unplaced"/>
</dbReference>
<keyword evidence="4 10" id="KW-0813">Transport</keyword>
<feature type="transmembrane region" description="Helical" evidence="10">
    <location>
        <begin position="92"/>
        <end position="110"/>
    </location>
</feature>
<evidence type="ECO:0000256" key="2">
    <source>
        <dbReference type="ARBA" id="ARBA00008160"/>
    </source>
</evidence>
<dbReference type="RefSeq" id="XP_038044955.1">
    <property type="nucleotide sequence ID" value="XM_038189027.1"/>
</dbReference>
<dbReference type="PIRSF" id="PIRSF031402">
    <property type="entry name" value="SYS1_homologue"/>
    <property type="match status" value="1"/>
</dbReference>
<dbReference type="InterPro" id="IPR019185">
    <property type="entry name" value="Integral_membrane_SYS1-rel"/>
</dbReference>
<dbReference type="RefSeq" id="XP_038044957.1">
    <property type="nucleotide sequence ID" value="XM_038189029.1"/>
</dbReference>
<evidence type="ECO:0000256" key="3">
    <source>
        <dbReference type="ARBA" id="ARBA00014516"/>
    </source>
</evidence>
<dbReference type="GO" id="GO:0005829">
    <property type="term" value="C:cytosol"/>
    <property type="evidence" value="ECO:0007669"/>
    <property type="project" value="GOC"/>
</dbReference>
<dbReference type="EnsemblMetazoa" id="XM_038189028.1">
    <property type="protein sequence ID" value="XP_038044956.1"/>
    <property type="gene ID" value="LOC119719558"/>
</dbReference>
<keyword evidence="9 10" id="KW-0472">Membrane</keyword>
<evidence type="ECO:0000256" key="4">
    <source>
        <dbReference type="ARBA" id="ARBA00022448"/>
    </source>
</evidence>
<feature type="transmembrane region" description="Helical" evidence="10">
    <location>
        <begin position="66"/>
        <end position="85"/>
    </location>
</feature>
<dbReference type="RefSeq" id="XP_038064509.1">
    <property type="nucleotide sequence ID" value="XM_038208581.1"/>
</dbReference>
<dbReference type="Pfam" id="PF09801">
    <property type="entry name" value="SYS1"/>
    <property type="match status" value="1"/>
</dbReference>
<evidence type="ECO:0000256" key="9">
    <source>
        <dbReference type="ARBA" id="ARBA00023136"/>
    </source>
</evidence>
<protein>
    <recommendedName>
        <fullName evidence="3 10">Protein SYS1 homolog</fullName>
    </recommendedName>
</protein>
<keyword evidence="7 10" id="KW-1133">Transmembrane helix</keyword>
<dbReference type="GeneID" id="119719610"/>
<feature type="transmembrane region" description="Helical" evidence="10">
    <location>
        <begin position="12"/>
        <end position="36"/>
    </location>
</feature>
<dbReference type="GeneID" id="119734940"/>
<organism evidence="11 12">
    <name type="scientific">Patiria miniata</name>
    <name type="common">Bat star</name>
    <name type="synonym">Asterina miniata</name>
    <dbReference type="NCBI Taxonomy" id="46514"/>
    <lineage>
        <taxon>Eukaryota</taxon>
        <taxon>Metazoa</taxon>
        <taxon>Echinodermata</taxon>
        <taxon>Eleutherozoa</taxon>
        <taxon>Asterozoa</taxon>
        <taxon>Asteroidea</taxon>
        <taxon>Valvatacea</taxon>
        <taxon>Valvatida</taxon>
        <taxon>Asterinidae</taxon>
        <taxon>Patiria</taxon>
    </lineage>
</organism>
<evidence type="ECO:0000313" key="11">
    <source>
        <dbReference type="EnsemblMetazoa" id="XP_038064509.1"/>
    </source>
</evidence>